<accession>A0A645JIF0</accession>
<dbReference type="AlphaFoldDB" id="A0A645JIF0"/>
<name>A0A645JIF0_9ZZZZ</name>
<organism evidence="1">
    <name type="scientific">bioreactor metagenome</name>
    <dbReference type="NCBI Taxonomy" id="1076179"/>
    <lineage>
        <taxon>unclassified sequences</taxon>
        <taxon>metagenomes</taxon>
        <taxon>ecological metagenomes</taxon>
    </lineage>
</organism>
<sequence length="69" mass="7126">MAIRGSKPAIARVVSADDNAISASSFAVGFGLTAQSAKTSSPFSPYCGMEVNIKNAPETTEIPGFVFTI</sequence>
<dbReference type="EMBL" id="VSSQ01141559">
    <property type="protein sequence ID" value="MPN62890.1"/>
    <property type="molecule type" value="Genomic_DNA"/>
</dbReference>
<proteinExistence type="predicted"/>
<gene>
    <name evidence="1" type="ORF">SDC9_210643</name>
</gene>
<evidence type="ECO:0000313" key="1">
    <source>
        <dbReference type="EMBL" id="MPN62890.1"/>
    </source>
</evidence>
<comment type="caution">
    <text evidence="1">The sequence shown here is derived from an EMBL/GenBank/DDBJ whole genome shotgun (WGS) entry which is preliminary data.</text>
</comment>
<protein>
    <submittedName>
        <fullName evidence="1">Uncharacterized protein</fullName>
    </submittedName>
</protein>
<reference evidence="1" key="1">
    <citation type="submission" date="2019-08" db="EMBL/GenBank/DDBJ databases">
        <authorList>
            <person name="Kucharzyk K."/>
            <person name="Murdoch R.W."/>
            <person name="Higgins S."/>
            <person name="Loffler F."/>
        </authorList>
    </citation>
    <scope>NUCLEOTIDE SEQUENCE</scope>
</reference>